<dbReference type="InParanoid" id="W7XIH6"/>
<dbReference type="KEGG" id="tet:TTHERM_001263981"/>
<organism evidence="1 2">
    <name type="scientific">Tetrahymena thermophila (strain SB210)</name>
    <dbReference type="NCBI Taxonomy" id="312017"/>
    <lineage>
        <taxon>Eukaryota</taxon>
        <taxon>Sar</taxon>
        <taxon>Alveolata</taxon>
        <taxon>Ciliophora</taxon>
        <taxon>Intramacronucleata</taxon>
        <taxon>Oligohymenophorea</taxon>
        <taxon>Hymenostomatida</taxon>
        <taxon>Tetrahymenina</taxon>
        <taxon>Tetrahymenidae</taxon>
        <taxon>Tetrahymena</taxon>
    </lineage>
</organism>
<dbReference type="AlphaFoldDB" id="W7XIH6"/>
<gene>
    <name evidence="1" type="ORF">TTHERM_001263981</name>
</gene>
<name>W7XIH6_TETTS</name>
<evidence type="ECO:0000313" key="2">
    <source>
        <dbReference type="Proteomes" id="UP000009168"/>
    </source>
</evidence>
<dbReference type="GeneID" id="24442047"/>
<protein>
    <submittedName>
        <fullName evidence="1">Uncharacterized protein</fullName>
    </submittedName>
</protein>
<accession>W7XIH6</accession>
<dbReference type="RefSeq" id="XP_012652804.1">
    <property type="nucleotide sequence ID" value="XM_012797350.1"/>
</dbReference>
<sequence length="141" mass="17083">MFGLDYLHKYYAYQTVKLELWILNELNSLNLKQLTLNFYETDYAFNISGFNSIIQLNLELFYFNSYQYKLPQMIEQIKLKNINTIKLTFIDSIWEIKPKERQLCALYKLKNLVNVIFQQDKNSKNCDYGRFDSIEYIDYSF</sequence>
<reference evidence="2" key="1">
    <citation type="journal article" date="2006" name="PLoS Biol.">
        <title>Macronuclear genome sequence of the ciliate Tetrahymena thermophila, a model eukaryote.</title>
        <authorList>
            <person name="Eisen J.A."/>
            <person name="Coyne R.S."/>
            <person name="Wu M."/>
            <person name="Wu D."/>
            <person name="Thiagarajan M."/>
            <person name="Wortman J.R."/>
            <person name="Badger J.H."/>
            <person name="Ren Q."/>
            <person name="Amedeo P."/>
            <person name="Jones K.M."/>
            <person name="Tallon L.J."/>
            <person name="Delcher A.L."/>
            <person name="Salzberg S.L."/>
            <person name="Silva J.C."/>
            <person name="Haas B.J."/>
            <person name="Majoros W.H."/>
            <person name="Farzad M."/>
            <person name="Carlton J.M."/>
            <person name="Smith R.K. Jr."/>
            <person name="Garg J."/>
            <person name="Pearlman R.E."/>
            <person name="Karrer K.M."/>
            <person name="Sun L."/>
            <person name="Manning G."/>
            <person name="Elde N.C."/>
            <person name="Turkewitz A.P."/>
            <person name="Asai D.J."/>
            <person name="Wilkes D.E."/>
            <person name="Wang Y."/>
            <person name="Cai H."/>
            <person name="Collins K."/>
            <person name="Stewart B.A."/>
            <person name="Lee S.R."/>
            <person name="Wilamowska K."/>
            <person name="Weinberg Z."/>
            <person name="Ruzzo W.L."/>
            <person name="Wloga D."/>
            <person name="Gaertig J."/>
            <person name="Frankel J."/>
            <person name="Tsao C.-C."/>
            <person name="Gorovsky M.A."/>
            <person name="Keeling P.J."/>
            <person name="Waller R.F."/>
            <person name="Patron N.J."/>
            <person name="Cherry J.M."/>
            <person name="Stover N.A."/>
            <person name="Krieger C.J."/>
            <person name="del Toro C."/>
            <person name="Ryder H.F."/>
            <person name="Williamson S.C."/>
            <person name="Barbeau R.A."/>
            <person name="Hamilton E.P."/>
            <person name="Orias E."/>
        </authorList>
    </citation>
    <scope>NUCLEOTIDE SEQUENCE [LARGE SCALE GENOMIC DNA]</scope>
    <source>
        <strain evidence="2">SB210</strain>
    </source>
</reference>
<dbReference type="Proteomes" id="UP000009168">
    <property type="component" value="Unassembled WGS sequence"/>
</dbReference>
<keyword evidence="2" id="KW-1185">Reference proteome</keyword>
<evidence type="ECO:0000313" key="1">
    <source>
        <dbReference type="EMBL" id="EWS74661.1"/>
    </source>
</evidence>
<proteinExistence type="predicted"/>
<dbReference type="EMBL" id="GG662715">
    <property type="protein sequence ID" value="EWS74661.1"/>
    <property type="molecule type" value="Genomic_DNA"/>
</dbReference>